<comment type="caution">
    <text evidence="1">The sequence shown here is derived from an EMBL/GenBank/DDBJ whole genome shotgun (WGS) entry which is preliminary data.</text>
</comment>
<gene>
    <name evidence="1" type="ORF">E2C01_060218</name>
</gene>
<organism evidence="1 2">
    <name type="scientific">Portunus trituberculatus</name>
    <name type="common">Swimming crab</name>
    <name type="synonym">Neptunus trituberculatus</name>
    <dbReference type="NCBI Taxonomy" id="210409"/>
    <lineage>
        <taxon>Eukaryota</taxon>
        <taxon>Metazoa</taxon>
        <taxon>Ecdysozoa</taxon>
        <taxon>Arthropoda</taxon>
        <taxon>Crustacea</taxon>
        <taxon>Multicrustacea</taxon>
        <taxon>Malacostraca</taxon>
        <taxon>Eumalacostraca</taxon>
        <taxon>Eucarida</taxon>
        <taxon>Decapoda</taxon>
        <taxon>Pleocyemata</taxon>
        <taxon>Brachyura</taxon>
        <taxon>Eubrachyura</taxon>
        <taxon>Portunoidea</taxon>
        <taxon>Portunidae</taxon>
        <taxon>Portuninae</taxon>
        <taxon>Portunus</taxon>
    </lineage>
</organism>
<reference evidence="1 2" key="1">
    <citation type="submission" date="2019-05" db="EMBL/GenBank/DDBJ databases">
        <title>Another draft genome of Portunus trituberculatus and its Hox gene families provides insights of decapod evolution.</title>
        <authorList>
            <person name="Jeong J.-H."/>
            <person name="Song I."/>
            <person name="Kim S."/>
            <person name="Choi T."/>
            <person name="Kim D."/>
            <person name="Ryu S."/>
            <person name="Kim W."/>
        </authorList>
    </citation>
    <scope>NUCLEOTIDE SEQUENCE [LARGE SCALE GENOMIC DNA]</scope>
    <source>
        <tissue evidence="1">Muscle</tissue>
    </source>
</reference>
<keyword evidence="2" id="KW-1185">Reference proteome</keyword>
<proteinExistence type="predicted"/>
<evidence type="ECO:0000313" key="1">
    <source>
        <dbReference type="EMBL" id="MPC66075.1"/>
    </source>
</evidence>
<accession>A0A5B7H8P3</accession>
<sequence>MLGQRRLMLYGKYPSKLKDIPFVLWVMVLLGLCRDLSAISGQSWRSVWQIMLLPRLWPTRKTDLCRNDLRCR</sequence>
<dbReference type="Proteomes" id="UP000324222">
    <property type="component" value="Unassembled WGS sequence"/>
</dbReference>
<dbReference type="EMBL" id="VSRR010024236">
    <property type="protein sequence ID" value="MPC66075.1"/>
    <property type="molecule type" value="Genomic_DNA"/>
</dbReference>
<evidence type="ECO:0000313" key="2">
    <source>
        <dbReference type="Proteomes" id="UP000324222"/>
    </source>
</evidence>
<name>A0A5B7H8P3_PORTR</name>
<protein>
    <submittedName>
        <fullName evidence="1">Uncharacterized protein</fullName>
    </submittedName>
</protein>
<dbReference type="AlphaFoldDB" id="A0A5B7H8P3"/>